<dbReference type="PATRIC" id="fig|1434111.4.peg.867"/>
<dbReference type="GO" id="GO:0008901">
    <property type="term" value="F:ferredoxin hydrogenase activity"/>
    <property type="evidence" value="ECO:0007669"/>
    <property type="project" value="InterPro"/>
</dbReference>
<dbReference type="RefSeq" id="WP_048124747.1">
    <property type="nucleotide sequence ID" value="NZ_CP009515.1"/>
</dbReference>
<evidence type="ECO:0000313" key="17">
    <source>
        <dbReference type="Proteomes" id="UP000033072"/>
    </source>
</evidence>
<evidence type="ECO:0000256" key="12">
    <source>
        <dbReference type="PIRSR" id="PIRSR000310-1"/>
    </source>
</evidence>
<keyword evidence="11 12" id="KW-0003">3Fe-4S</keyword>
<dbReference type="InterPro" id="IPR001821">
    <property type="entry name" value="NiFe_hydrogenase_ssu"/>
</dbReference>
<feature type="region of interest" description="Disordered" evidence="13">
    <location>
        <begin position="379"/>
        <end position="418"/>
    </location>
</feature>
<dbReference type="InterPro" id="IPR027394">
    <property type="entry name" value="Cytochrome-c3_hydrogenase_C"/>
</dbReference>
<keyword evidence="17" id="KW-1185">Reference proteome</keyword>
<dbReference type="GO" id="GO:0009061">
    <property type="term" value="P:anaerobic respiration"/>
    <property type="evidence" value="ECO:0007669"/>
    <property type="project" value="TreeGrafter"/>
</dbReference>
<evidence type="ECO:0000256" key="4">
    <source>
        <dbReference type="ARBA" id="ARBA00006605"/>
    </source>
</evidence>
<dbReference type="Pfam" id="PF14720">
    <property type="entry name" value="NiFe_hyd_SSU_C"/>
    <property type="match status" value="1"/>
</dbReference>
<keyword evidence="8 16" id="KW-0560">Oxidoreductase</keyword>
<feature type="binding site" evidence="12">
    <location>
        <position position="291"/>
    </location>
    <ligand>
        <name>[4Fe-4S] cluster</name>
        <dbReference type="ChEBI" id="CHEBI:49883"/>
        <label>2</label>
    </ligand>
</feature>
<keyword evidence="7" id="KW-0732">Signal</keyword>
<dbReference type="STRING" id="1434111.MSLAZ_0689"/>
<accession>A0A0E3WT09</accession>
<feature type="binding site" evidence="12">
    <location>
        <position position="65"/>
    </location>
    <ligand>
        <name>[4Fe-4S] cluster</name>
        <dbReference type="ChEBI" id="CHEBI:49883"/>
        <label>1</label>
    </ligand>
</feature>
<dbReference type="GO" id="GO:0016020">
    <property type="term" value="C:membrane"/>
    <property type="evidence" value="ECO:0007669"/>
    <property type="project" value="TreeGrafter"/>
</dbReference>
<dbReference type="Proteomes" id="UP000033072">
    <property type="component" value="Chromosome"/>
</dbReference>
<comment type="similarity">
    <text evidence="4">Belongs to the [NiFe]/[NiFeSe] hydrogenase small subunit family.</text>
</comment>
<feature type="binding site" evidence="12">
    <location>
        <position position="62"/>
    </location>
    <ligand>
        <name>[4Fe-4S] cluster</name>
        <dbReference type="ChEBI" id="CHEBI:49883"/>
        <label>1</label>
    </ligand>
</feature>
<comment type="cofactor">
    <cofactor evidence="1">
        <name>[3Fe-4S] cluster</name>
        <dbReference type="ChEBI" id="CHEBI:21137"/>
    </cofactor>
</comment>
<organism evidence="16 17">
    <name type="scientific">Methanosarcina lacustris Z-7289</name>
    <dbReference type="NCBI Taxonomy" id="1434111"/>
    <lineage>
        <taxon>Archaea</taxon>
        <taxon>Methanobacteriati</taxon>
        <taxon>Methanobacteriota</taxon>
        <taxon>Stenosarchaea group</taxon>
        <taxon>Methanomicrobia</taxon>
        <taxon>Methanosarcinales</taxon>
        <taxon>Methanosarcinaceae</taxon>
        <taxon>Methanosarcina</taxon>
    </lineage>
</organism>
<dbReference type="HOGENOM" id="CLU_046107_1_2_2"/>
<evidence type="ECO:0000256" key="3">
    <source>
        <dbReference type="ARBA" id="ARBA00004196"/>
    </source>
</evidence>
<evidence type="ECO:0000256" key="13">
    <source>
        <dbReference type="SAM" id="MobiDB-lite"/>
    </source>
</evidence>
<keyword evidence="5 12" id="KW-0004">4Fe-4S</keyword>
<dbReference type="GO" id="GO:0051538">
    <property type="term" value="F:3 iron, 4 sulfur cluster binding"/>
    <property type="evidence" value="ECO:0007669"/>
    <property type="project" value="UniProtKB-KW"/>
</dbReference>
<evidence type="ECO:0000259" key="14">
    <source>
        <dbReference type="Pfam" id="PF01058"/>
    </source>
</evidence>
<dbReference type="PIRSF" id="PIRSF000310">
    <property type="entry name" value="NiFe_hyd_ssu"/>
    <property type="match status" value="1"/>
</dbReference>
<evidence type="ECO:0000256" key="11">
    <source>
        <dbReference type="ARBA" id="ARBA00023291"/>
    </source>
</evidence>
<gene>
    <name evidence="16" type="ORF">MSLAZ_0689</name>
</gene>
<evidence type="ECO:0000313" key="16">
    <source>
        <dbReference type="EMBL" id="AKB73950.1"/>
    </source>
</evidence>
<dbReference type="Gene3D" id="4.10.480.10">
    <property type="entry name" value="Cytochrome-c3 hydrogenase, C-terminal domain"/>
    <property type="match status" value="1"/>
</dbReference>
<dbReference type="GeneID" id="24805388"/>
<feature type="binding site" evidence="12">
    <location>
        <position position="173"/>
    </location>
    <ligand>
        <name>[4Fe-4S] cluster</name>
        <dbReference type="ChEBI" id="CHEBI:49883"/>
        <label>1</label>
    </ligand>
</feature>
<dbReference type="PANTHER" id="PTHR30013:SF7">
    <property type="entry name" value="HYDROGENASE-2 SMALL CHAIN"/>
    <property type="match status" value="1"/>
</dbReference>
<dbReference type="SUPFAM" id="SSF56770">
    <property type="entry name" value="HydA/Nqo6-like"/>
    <property type="match status" value="1"/>
</dbReference>
<feature type="binding site" evidence="12">
    <location>
        <position position="222"/>
    </location>
    <ligand>
        <name>[4Fe-4S] cluster</name>
        <dbReference type="ChEBI" id="CHEBI:49883"/>
        <label>1</label>
    </ligand>
</feature>
<dbReference type="InterPro" id="IPR006137">
    <property type="entry name" value="NADH_UbQ_OxRdtase-like_20kDa"/>
</dbReference>
<feature type="binding site" evidence="12">
    <location>
        <position position="271"/>
    </location>
    <ligand>
        <name>[4Fe-4S] cluster</name>
        <dbReference type="ChEBI" id="CHEBI:49883"/>
        <label>2</label>
    </ligand>
</feature>
<feature type="binding site" evidence="12">
    <location>
        <position position="297"/>
    </location>
    <ligand>
        <name>[4Fe-4S] cluster</name>
        <dbReference type="ChEBI" id="CHEBI:49883"/>
        <label>2</label>
    </ligand>
</feature>
<dbReference type="OrthoDB" id="37913at2157"/>
<dbReference type="Gene3D" id="3.40.50.700">
    <property type="entry name" value="NADH:ubiquinone oxidoreductase-like, 20kDa subunit"/>
    <property type="match status" value="1"/>
</dbReference>
<feature type="domain" description="Cytochrome-c3 hydrogenase C-terminal" evidence="15">
    <location>
        <begin position="265"/>
        <end position="340"/>
    </location>
</feature>
<feature type="domain" description="NADH:ubiquinone oxidoreductase-like 20kDa subunit" evidence="14">
    <location>
        <begin position="62"/>
        <end position="235"/>
    </location>
</feature>
<feature type="binding site" evidence="12">
    <location>
        <position position="328"/>
    </location>
    <ligand>
        <name>[3Fe-4S] cluster</name>
        <dbReference type="ChEBI" id="CHEBI:21137"/>
    </ligand>
</feature>
<evidence type="ECO:0000256" key="7">
    <source>
        <dbReference type="ARBA" id="ARBA00022729"/>
    </source>
</evidence>
<dbReference type="GO" id="GO:0051911">
    <property type="term" value="F:Methanosarcina-phenazine hydrogenase activity"/>
    <property type="evidence" value="ECO:0007669"/>
    <property type="project" value="UniProtKB-EC"/>
</dbReference>
<dbReference type="GO" id="GO:0051539">
    <property type="term" value="F:4 iron, 4 sulfur cluster binding"/>
    <property type="evidence" value="ECO:0007669"/>
    <property type="project" value="UniProtKB-KW"/>
</dbReference>
<evidence type="ECO:0000256" key="10">
    <source>
        <dbReference type="ARBA" id="ARBA00023014"/>
    </source>
</evidence>
<keyword evidence="10 12" id="KW-0411">Iron-sulfur</keyword>
<dbReference type="AlphaFoldDB" id="A0A0E3WT09"/>
<evidence type="ECO:0000256" key="2">
    <source>
        <dbReference type="ARBA" id="ARBA00001966"/>
    </source>
</evidence>
<evidence type="ECO:0000256" key="6">
    <source>
        <dbReference type="ARBA" id="ARBA00022723"/>
    </source>
</evidence>
<dbReference type="EMBL" id="CP009515">
    <property type="protein sequence ID" value="AKB73950.1"/>
    <property type="molecule type" value="Genomic_DNA"/>
</dbReference>
<reference evidence="16 17" key="1">
    <citation type="submission" date="2014-07" db="EMBL/GenBank/DDBJ databases">
        <title>Methanogenic archaea and the global carbon cycle.</title>
        <authorList>
            <person name="Henriksen J.R."/>
            <person name="Luke J."/>
            <person name="Reinhart S."/>
            <person name="Benedict M.N."/>
            <person name="Youngblut N.D."/>
            <person name="Metcalf M.E."/>
            <person name="Whitaker R.J."/>
            <person name="Metcalf W.W."/>
        </authorList>
    </citation>
    <scope>NUCLEOTIDE SEQUENCE [LARGE SCALE GENOMIC DNA]</scope>
    <source>
        <strain evidence="16 17">Z-7289</strain>
    </source>
</reference>
<name>A0A0E3WT09_9EURY</name>
<evidence type="ECO:0000259" key="15">
    <source>
        <dbReference type="Pfam" id="PF14720"/>
    </source>
</evidence>
<keyword evidence="6 12" id="KW-0479">Metal-binding</keyword>
<evidence type="ECO:0000256" key="1">
    <source>
        <dbReference type="ARBA" id="ARBA00001927"/>
    </source>
</evidence>
<dbReference type="PANTHER" id="PTHR30013">
    <property type="entry name" value="NIFE / NIFESE HYDROGENASE SMALL SUBUNIT FAMILY MEMBER"/>
    <property type="match status" value="1"/>
</dbReference>
<proteinExistence type="inferred from homology"/>
<keyword evidence="9 12" id="KW-0408">Iron</keyword>
<dbReference type="InterPro" id="IPR037148">
    <property type="entry name" value="NiFe-Hase_small_C_sf"/>
</dbReference>
<dbReference type="GO" id="GO:0044569">
    <property type="term" value="C:[Ni-Fe] hydrogenase complex"/>
    <property type="evidence" value="ECO:0007669"/>
    <property type="project" value="TreeGrafter"/>
</dbReference>
<evidence type="ECO:0000256" key="9">
    <source>
        <dbReference type="ARBA" id="ARBA00023004"/>
    </source>
</evidence>
<sequence>MIREGDLDRFKNLDFMKMDRRTFLKAVGALGASLFLQTYKGDIVQALEFAETRIVWVHGGECTGCSISLLNGGEPDVLQAFSRLNLRLAYHDVLLGQQGIYVDGKMEGTSELNSEILFEEVIAEKGYILVAEGAIANGPKGTGKYCFLGGKAYKEIFRRAAENAAFIVAVGQCATNGGVNSADSEIRDLMDFRGVAFTMEDRKRGILTEYGLEKPVININGCPPHPDWMLLTFAAVVLGKIKVPDDLPYVLDEWLRPMVFFPPDHVIHDNCPRRGYYDKGEFDTVVSGPKCLWKLGCKGPYTHADCAIRRWNGYHSLCPQSGSPCISCVSPGFPDNSRPFFQEIEDTGIVGTNIDTVAKVAIGASLLAAGAHAVRRIAIKDKPDEKGEMPEGNDEKPEGNDEKPQEKSEDVKKGKGDE</sequence>
<evidence type="ECO:0000256" key="8">
    <source>
        <dbReference type="ARBA" id="ARBA00023002"/>
    </source>
</evidence>
<evidence type="ECO:0000256" key="5">
    <source>
        <dbReference type="ARBA" id="ARBA00022485"/>
    </source>
</evidence>
<comment type="subcellular location">
    <subcellularLocation>
        <location evidence="3">Cell envelope</location>
    </subcellularLocation>
</comment>
<dbReference type="GO" id="GO:0009055">
    <property type="term" value="F:electron transfer activity"/>
    <property type="evidence" value="ECO:0007669"/>
    <property type="project" value="TreeGrafter"/>
</dbReference>
<dbReference type="GO" id="GO:0009375">
    <property type="term" value="C:ferredoxin hydrogenase complex"/>
    <property type="evidence" value="ECO:0007669"/>
    <property type="project" value="InterPro"/>
</dbReference>
<dbReference type="InterPro" id="IPR037024">
    <property type="entry name" value="NiFe_Hase_small_N_sf"/>
</dbReference>
<feature type="binding site" evidence="12">
    <location>
        <position position="268"/>
    </location>
    <ligand>
        <name>[4Fe-4S] cluster</name>
        <dbReference type="ChEBI" id="CHEBI:49883"/>
        <label>2</label>
    </ligand>
</feature>
<dbReference type="EC" id="1.12.98.3" evidence="16"/>
<protein>
    <submittedName>
        <fullName evidence="16">Methanophenazine hydrogenase small subunit</fullName>
        <ecNumber evidence="16">1.12.98.3</ecNumber>
    </submittedName>
</protein>
<dbReference type="GO" id="GO:0046872">
    <property type="term" value="F:metal ion binding"/>
    <property type="evidence" value="ECO:0007669"/>
    <property type="project" value="UniProtKB-KW"/>
</dbReference>
<feature type="binding site" evidence="12">
    <location>
        <position position="325"/>
    </location>
    <ligand>
        <name>[3Fe-4S] cluster</name>
        <dbReference type="ChEBI" id="CHEBI:21137"/>
    </ligand>
</feature>
<dbReference type="Pfam" id="PF01058">
    <property type="entry name" value="Oxidored_q6"/>
    <property type="match status" value="1"/>
</dbReference>
<feature type="binding site" evidence="12">
    <location>
        <position position="306"/>
    </location>
    <ligand>
        <name>[3Fe-4S] cluster</name>
        <dbReference type="ChEBI" id="CHEBI:21137"/>
    </ligand>
</feature>
<dbReference type="KEGG" id="mls:MSLAZ_0689"/>
<comment type="cofactor">
    <cofactor evidence="2">
        <name>[4Fe-4S] cluster</name>
        <dbReference type="ChEBI" id="CHEBI:49883"/>
    </cofactor>
</comment>